<dbReference type="EMBL" id="JACTUZ010000034">
    <property type="protein sequence ID" value="MBC9177315.1"/>
    <property type="molecule type" value="Genomic_DNA"/>
</dbReference>
<comment type="caution">
    <text evidence="1">The sequence shown here is derived from an EMBL/GenBank/DDBJ whole genome shotgun (WGS) entry which is preliminary data.</text>
</comment>
<reference evidence="1 2" key="1">
    <citation type="journal article" date="2009" name="Int. J. Syst. Evol. Microbiol.">
        <title>Transfer of Teichococcus ludipueritiae and Muricoccus roseus to the genus Roseomonas, as Roseomonas ludipueritiae comb. nov. and Roseomonas rosea comb. nov., respectively, and emended description of the genus Roseomonas.</title>
        <authorList>
            <person name="Sanchez-Porro C."/>
            <person name="Gallego V."/>
            <person name="Busse H.J."/>
            <person name="Kampfer P."/>
            <person name="Ventosa A."/>
        </authorList>
    </citation>
    <scope>NUCLEOTIDE SEQUENCE [LARGE SCALE GENOMIC DNA]</scope>
    <source>
        <strain evidence="1 2">DSM 14915</strain>
    </source>
</reference>
<gene>
    <name evidence="1" type="ORF">IBL25_10230</name>
</gene>
<organism evidence="1 2">
    <name type="scientific">Pseudoroseomonas ludipueritiae</name>
    <dbReference type="NCBI Taxonomy" id="198093"/>
    <lineage>
        <taxon>Bacteria</taxon>
        <taxon>Pseudomonadati</taxon>
        <taxon>Pseudomonadota</taxon>
        <taxon>Alphaproteobacteria</taxon>
        <taxon>Acetobacterales</taxon>
        <taxon>Acetobacteraceae</taxon>
        <taxon>Pseudoroseomonas</taxon>
    </lineage>
</organism>
<dbReference type="RefSeq" id="WP_187778449.1">
    <property type="nucleotide sequence ID" value="NZ_JACTUZ010000034.1"/>
</dbReference>
<dbReference type="Proteomes" id="UP000603940">
    <property type="component" value="Unassembled WGS sequence"/>
</dbReference>
<proteinExistence type="predicted"/>
<evidence type="ECO:0000313" key="1">
    <source>
        <dbReference type="EMBL" id="MBC9177315.1"/>
    </source>
</evidence>
<sequence>MSLAASSPAGREAALSLALWPEPEPEPDWVSEISMALPPLPESLPPVTFSLPPGSGDPYERLLAALSGRDGRADSIWFG</sequence>
<evidence type="ECO:0000313" key="2">
    <source>
        <dbReference type="Proteomes" id="UP000603940"/>
    </source>
</evidence>
<protein>
    <submittedName>
        <fullName evidence="1">Uncharacterized protein</fullName>
    </submittedName>
</protein>
<accession>A0ABR7R6R0</accession>
<name>A0ABR7R6R0_9PROT</name>
<keyword evidence="2" id="KW-1185">Reference proteome</keyword>